<sequence length="279" mass="31898">MKDSCSIKLLSHQMSLWMPFMPACGTQPAPARCRMPLTRFEFIQVCISVKLRENILQVPGMPMADILTMGWSKEFSKVRAAHMEAALQRQVKTQPVKAVAAARTDKKKMSTKLSPRTCYKCGEPFPHRGPCPVQEKRYSACNKPNHFEKVCKSSAQKRGQKHKTIHAMQTPENPEDEEDMDNNNTEGTIHVSHVLQPIGYPKMKRPTIQHHHCRPSASHTDRHRGVLQHYRARGPEDATYSTNLSPHVHSSFRIWLFNPTSSGWRVYDRISTQIPLLPR</sequence>
<protein>
    <submittedName>
        <fullName evidence="2">Uncharacterized protein</fullName>
    </submittedName>
</protein>
<dbReference type="Proteomes" id="UP001066276">
    <property type="component" value="Chromosome 1_1"/>
</dbReference>
<reference evidence="2" key="1">
    <citation type="journal article" date="2022" name="bioRxiv">
        <title>Sequencing and chromosome-scale assembly of the giantPleurodeles waltlgenome.</title>
        <authorList>
            <person name="Brown T."/>
            <person name="Elewa A."/>
            <person name="Iarovenko S."/>
            <person name="Subramanian E."/>
            <person name="Araus A.J."/>
            <person name="Petzold A."/>
            <person name="Susuki M."/>
            <person name="Suzuki K.-i.T."/>
            <person name="Hayashi T."/>
            <person name="Toyoda A."/>
            <person name="Oliveira C."/>
            <person name="Osipova E."/>
            <person name="Leigh N.D."/>
            <person name="Simon A."/>
            <person name="Yun M.H."/>
        </authorList>
    </citation>
    <scope>NUCLEOTIDE SEQUENCE</scope>
    <source>
        <strain evidence="2">20211129_DDA</strain>
        <tissue evidence="2">Liver</tissue>
    </source>
</reference>
<dbReference type="AlphaFoldDB" id="A0AAV7WJV0"/>
<evidence type="ECO:0000256" key="1">
    <source>
        <dbReference type="SAM" id="MobiDB-lite"/>
    </source>
</evidence>
<organism evidence="2 3">
    <name type="scientific">Pleurodeles waltl</name>
    <name type="common">Iberian ribbed newt</name>
    <dbReference type="NCBI Taxonomy" id="8319"/>
    <lineage>
        <taxon>Eukaryota</taxon>
        <taxon>Metazoa</taxon>
        <taxon>Chordata</taxon>
        <taxon>Craniata</taxon>
        <taxon>Vertebrata</taxon>
        <taxon>Euteleostomi</taxon>
        <taxon>Amphibia</taxon>
        <taxon>Batrachia</taxon>
        <taxon>Caudata</taxon>
        <taxon>Salamandroidea</taxon>
        <taxon>Salamandridae</taxon>
        <taxon>Pleurodelinae</taxon>
        <taxon>Pleurodeles</taxon>
    </lineage>
</organism>
<keyword evidence="3" id="KW-1185">Reference proteome</keyword>
<gene>
    <name evidence="2" type="ORF">NDU88_001943</name>
</gene>
<name>A0AAV7WJV0_PLEWA</name>
<feature type="region of interest" description="Disordered" evidence="1">
    <location>
        <begin position="154"/>
        <end position="180"/>
    </location>
</feature>
<evidence type="ECO:0000313" key="3">
    <source>
        <dbReference type="Proteomes" id="UP001066276"/>
    </source>
</evidence>
<dbReference type="EMBL" id="JANPWB010000001">
    <property type="protein sequence ID" value="KAJ1214324.1"/>
    <property type="molecule type" value="Genomic_DNA"/>
</dbReference>
<proteinExistence type="predicted"/>
<evidence type="ECO:0000313" key="2">
    <source>
        <dbReference type="EMBL" id="KAJ1214324.1"/>
    </source>
</evidence>
<accession>A0AAV7WJV0</accession>
<comment type="caution">
    <text evidence="2">The sequence shown here is derived from an EMBL/GenBank/DDBJ whole genome shotgun (WGS) entry which is preliminary data.</text>
</comment>